<keyword evidence="4" id="KW-0547">Nucleotide-binding</keyword>
<gene>
    <name evidence="12" type="ORF">HZU40_14335</name>
</gene>
<dbReference type="PRINTS" id="PR00119">
    <property type="entry name" value="CATATPASE"/>
</dbReference>
<feature type="transmembrane region" description="Helical" evidence="10">
    <location>
        <begin position="762"/>
        <end position="779"/>
    </location>
</feature>
<dbReference type="GO" id="GO:0005524">
    <property type="term" value="F:ATP binding"/>
    <property type="evidence" value="ECO:0007669"/>
    <property type="project" value="UniProtKB-KW"/>
</dbReference>
<dbReference type="Gene3D" id="2.70.150.10">
    <property type="entry name" value="Calcium-transporting ATPase, cytoplasmic transduction domain A"/>
    <property type="match status" value="1"/>
</dbReference>
<feature type="transmembrane region" description="Helical" evidence="10">
    <location>
        <begin position="268"/>
        <end position="299"/>
    </location>
</feature>
<accession>A0A7G8PLT2</accession>
<evidence type="ECO:0000256" key="3">
    <source>
        <dbReference type="ARBA" id="ARBA00022692"/>
    </source>
</evidence>
<dbReference type="KEGG" id="mflu:HZU40_14335"/>
<evidence type="ECO:0000256" key="8">
    <source>
        <dbReference type="ARBA" id="ARBA00023136"/>
    </source>
</evidence>
<dbReference type="Pfam" id="PF00702">
    <property type="entry name" value="Hydrolase"/>
    <property type="match status" value="1"/>
</dbReference>
<evidence type="ECO:0000256" key="10">
    <source>
        <dbReference type="SAM" id="Phobius"/>
    </source>
</evidence>
<dbReference type="InterPro" id="IPR018303">
    <property type="entry name" value="ATPase_P-typ_P_site"/>
</dbReference>
<evidence type="ECO:0000256" key="1">
    <source>
        <dbReference type="ARBA" id="ARBA00004651"/>
    </source>
</evidence>
<evidence type="ECO:0000256" key="7">
    <source>
        <dbReference type="ARBA" id="ARBA00022989"/>
    </source>
</evidence>
<dbReference type="SFLD" id="SFLDG00002">
    <property type="entry name" value="C1.7:_P-type_atpase_like"/>
    <property type="match status" value="1"/>
</dbReference>
<evidence type="ECO:0000256" key="2">
    <source>
        <dbReference type="ARBA" id="ARBA00022475"/>
    </source>
</evidence>
<evidence type="ECO:0000256" key="6">
    <source>
        <dbReference type="ARBA" id="ARBA00022967"/>
    </source>
</evidence>
<keyword evidence="3 10" id="KW-0812">Transmembrane</keyword>
<feature type="transmembrane region" description="Helical" evidence="10">
    <location>
        <begin position="654"/>
        <end position="675"/>
    </location>
</feature>
<feature type="transmembrane region" description="Helical" evidence="10">
    <location>
        <begin position="241"/>
        <end position="262"/>
    </location>
</feature>
<dbReference type="SUPFAM" id="SSF81653">
    <property type="entry name" value="Calcium ATPase, transduction domain A"/>
    <property type="match status" value="1"/>
</dbReference>
<dbReference type="Pfam" id="PF00690">
    <property type="entry name" value="Cation_ATPase_N"/>
    <property type="match status" value="1"/>
</dbReference>
<protein>
    <submittedName>
        <fullName evidence="12">Cation-translocating P-type ATPase</fullName>
    </submittedName>
</protein>
<dbReference type="InterPro" id="IPR059000">
    <property type="entry name" value="ATPase_P-type_domA"/>
</dbReference>
<dbReference type="SUPFAM" id="SSF56784">
    <property type="entry name" value="HAD-like"/>
    <property type="match status" value="1"/>
</dbReference>
<keyword evidence="6" id="KW-1278">Translocase</keyword>
<dbReference type="SUPFAM" id="SSF81665">
    <property type="entry name" value="Calcium ATPase, transmembrane domain M"/>
    <property type="match status" value="1"/>
</dbReference>
<dbReference type="GO" id="GO:0016887">
    <property type="term" value="F:ATP hydrolysis activity"/>
    <property type="evidence" value="ECO:0007669"/>
    <property type="project" value="InterPro"/>
</dbReference>
<dbReference type="InterPro" id="IPR001757">
    <property type="entry name" value="P_typ_ATPase"/>
</dbReference>
<dbReference type="InterPro" id="IPR023214">
    <property type="entry name" value="HAD_sf"/>
</dbReference>
<organism evidence="12 13">
    <name type="scientific">Mycolicibacterium fluoranthenivorans</name>
    <dbReference type="NCBI Taxonomy" id="258505"/>
    <lineage>
        <taxon>Bacteria</taxon>
        <taxon>Bacillati</taxon>
        <taxon>Actinomycetota</taxon>
        <taxon>Actinomycetes</taxon>
        <taxon>Mycobacteriales</taxon>
        <taxon>Mycobacteriaceae</taxon>
        <taxon>Mycolicibacterium</taxon>
    </lineage>
</organism>
<feature type="transmembrane region" description="Helical" evidence="10">
    <location>
        <begin position="728"/>
        <end position="750"/>
    </location>
</feature>
<comment type="subcellular location">
    <subcellularLocation>
        <location evidence="1">Cell membrane</location>
        <topology evidence="1">Multi-pass membrane protein</topology>
    </subcellularLocation>
</comment>
<dbReference type="InterPro" id="IPR023298">
    <property type="entry name" value="ATPase_P-typ_TM_dom_sf"/>
</dbReference>
<dbReference type="Proteomes" id="UP000515498">
    <property type="component" value="Chromosome"/>
</dbReference>
<dbReference type="Pfam" id="PF00122">
    <property type="entry name" value="E1-E2_ATPase"/>
    <property type="match status" value="1"/>
</dbReference>
<dbReference type="InterPro" id="IPR008250">
    <property type="entry name" value="ATPase_P-typ_transduc_dom_A_sf"/>
</dbReference>
<evidence type="ECO:0000313" key="12">
    <source>
        <dbReference type="EMBL" id="QNJ95298.1"/>
    </source>
</evidence>
<feature type="transmembrane region" description="Helical" evidence="10">
    <location>
        <begin position="50"/>
        <end position="70"/>
    </location>
</feature>
<dbReference type="PRINTS" id="PR00120">
    <property type="entry name" value="HATPASE"/>
</dbReference>
<dbReference type="Gene3D" id="3.40.1110.10">
    <property type="entry name" value="Calcium-transporting ATPase, cytoplasmic domain N"/>
    <property type="match status" value="1"/>
</dbReference>
<dbReference type="PANTHER" id="PTHR42861">
    <property type="entry name" value="CALCIUM-TRANSPORTING ATPASE"/>
    <property type="match status" value="1"/>
</dbReference>
<feature type="domain" description="Cation-transporting P-type ATPase N-terminal" evidence="11">
    <location>
        <begin position="6"/>
        <end position="72"/>
    </location>
</feature>
<dbReference type="NCBIfam" id="TIGR01494">
    <property type="entry name" value="ATPase_P-type"/>
    <property type="match status" value="2"/>
</dbReference>
<feature type="transmembrane region" description="Helical" evidence="10">
    <location>
        <begin position="681"/>
        <end position="702"/>
    </location>
</feature>
<feature type="transmembrane region" description="Helical" evidence="10">
    <location>
        <begin position="76"/>
        <end position="92"/>
    </location>
</feature>
<dbReference type="InterPro" id="IPR036412">
    <property type="entry name" value="HAD-like_sf"/>
</dbReference>
<dbReference type="Pfam" id="PF00689">
    <property type="entry name" value="Cation_ATPase_C"/>
    <property type="match status" value="1"/>
</dbReference>
<evidence type="ECO:0000256" key="9">
    <source>
        <dbReference type="ARBA" id="ARBA00049360"/>
    </source>
</evidence>
<dbReference type="InterPro" id="IPR004014">
    <property type="entry name" value="ATPase_P-typ_cation-transptr_N"/>
</dbReference>
<dbReference type="SFLD" id="SFLDS00003">
    <property type="entry name" value="Haloacid_Dehalogenase"/>
    <property type="match status" value="1"/>
</dbReference>
<keyword evidence="2" id="KW-1003">Cell membrane</keyword>
<keyword evidence="7 10" id="KW-1133">Transmembrane helix</keyword>
<dbReference type="EMBL" id="CP059894">
    <property type="protein sequence ID" value="QNJ95298.1"/>
    <property type="molecule type" value="Genomic_DNA"/>
</dbReference>
<dbReference type="RefSeq" id="WP_187098789.1">
    <property type="nucleotide sequence ID" value="NZ_CP059894.1"/>
</dbReference>
<dbReference type="InterPro" id="IPR023299">
    <property type="entry name" value="ATPase_P-typ_cyto_dom_N"/>
</dbReference>
<feature type="transmembrane region" description="Helical" evidence="10">
    <location>
        <begin position="830"/>
        <end position="852"/>
    </location>
</feature>
<comment type="catalytic activity">
    <reaction evidence="9">
        <text>ATP + H2O = ADP + phosphate + H(+)</text>
        <dbReference type="Rhea" id="RHEA:13065"/>
        <dbReference type="ChEBI" id="CHEBI:15377"/>
        <dbReference type="ChEBI" id="CHEBI:15378"/>
        <dbReference type="ChEBI" id="CHEBI:30616"/>
        <dbReference type="ChEBI" id="CHEBI:43474"/>
        <dbReference type="ChEBI" id="CHEBI:456216"/>
    </reaction>
</comment>
<dbReference type="InterPro" id="IPR044492">
    <property type="entry name" value="P_typ_ATPase_HD_dom"/>
</dbReference>
<dbReference type="PROSITE" id="PS00154">
    <property type="entry name" value="ATPASE_E1_E2"/>
    <property type="match status" value="1"/>
</dbReference>
<dbReference type="Gene3D" id="3.40.50.1000">
    <property type="entry name" value="HAD superfamily/HAD-like"/>
    <property type="match status" value="1"/>
</dbReference>
<dbReference type="InterPro" id="IPR006068">
    <property type="entry name" value="ATPase_P-typ_cation-transptr_C"/>
</dbReference>
<dbReference type="SMART" id="SM00831">
    <property type="entry name" value="Cation_ATPase_N"/>
    <property type="match status" value="1"/>
</dbReference>
<reference evidence="12 13" key="1">
    <citation type="submission" date="2020-07" db="EMBL/GenBank/DDBJ databases">
        <title>Draft genome sequence of four isobutane-metabolizing strains capable of cometabolically degrading diverse ether contaminants.</title>
        <authorList>
            <person name="Chen W."/>
            <person name="Faulkner N."/>
            <person name="Smith C."/>
            <person name="Hyman M."/>
        </authorList>
    </citation>
    <scope>NUCLEOTIDE SEQUENCE [LARGE SCALE GENOMIC DNA]</scope>
    <source>
        <strain evidence="12 13">2A</strain>
    </source>
</reference>
<evidence type="ECO:0000259" key="11">
    <source>
        <dbReference type="SMART" id="SM00831"/>
    </source>
</evidence>
<feature type="transmembrane region" description="Helical" evidence="10">
    <location>
        <begin position="800"/>
        <end position="818"/>
    </location>
</feature>
<keyword evidence="8 10" id="KW-0472">Membrane</keyword>
<dbReference type="AlphaFoldDB" id="A0A7G8PLT2"/>
<keyword evidence="5" id="KW-0067">ATP-binding</keyword>
<dbReference type="SFLD" id="SFLDF00027">
    <property type="entry name" value="p-type_atpase"/>
    <property type="match status" value="1"/>
</dbReference>
<dbReference type="GO" id="GO:0005886">
    <property type="term" value="C:plasma membrane"/>
    <property type="evidence" value="ECO:0007669"/>
    <property type="project" value="UniProtKB-SubCell"/>
</dbReference>
<evidence type="ECO:0000313" key="13">
    <source>
        <dbReference type="Proteomes" id="UP000515498"/>
    </source>
</evidence>
<evidence type="ECO:0000256" key="5">
    <source>
        <dbReference type="ARBA" id="ARBA00022840"/>
    </source>
</evidence>
<evidence type="ECO:0000256" key="4">
    <source>
        <dbReference type="ARBA" id="ARBA00022741"/>
    </source>
</evidence>
<sequence length="868" mass="93079">MTSAECDSSVTVADAVSGLTSEQAAIRLAADGPNELPTAKQRNIFREAWGVIRQPMLLLLLAAGTVNFLLSDPLDGAMLMAFVLVVITITIYQEHKTQRALAALRELSSPRALVVRDGEQRRVTGREVVRGDLLLLAEGDRVPADAALVECANFSVDESALTGESVPVRKVAIEPSALSTTMGRAGGDATPWVFSGTLVVKGHALAVVKATGVNTELGKIGAALRTIEPQRTPLQREIDRLVRVLAGFGVAAAIVVVTVYGLTRGNWLAGLLAGIATAMSLLPEEFPVVLTVFMALGAWRMSRKHVLTRRPPVVETLGSATVLCVDKTGTLTLNQMTVRQLIVDGQTFTCDEHPLPEVFHPIVEFSVLASPIDPFDPMDKAFKELGERYLSGTPHLHTDWELVREYPLSERLLALSHVWRSPTQDHFVIAAKGAPEAIADLCHLDGDRLAALTTHVEHTTAGGRRVLGVACARFDADDALPAQQHDFEFEYLGLVGLQDPVRPGVADAVAECRRAAIRTIMITGDYPGTALAIAREIGLDVSAGAITGAELQGMSEGELAQRIQSTNVFARMVPEQKLQLVRALQANGEVVGMTGDGVNDAPALRAADIGIAMGARGTDVARESAALVITDDDFSSIVGGVRQGRGIFDNLRKAMSYAIAVHVPIVGMSLIPVFIADWPLVLLPVQIAFLELIIDPACSVVFEAEQIDPNIMESPPRGLHEPMFDRQVLAVAALQGLSVLVATVAVYLWAVLGGQPDDVARSVTFATLVIGNLALILVNRSWRLPVWRTFQQRRNPMVKWILGGAALLLAAVLSVPGLRHAFNFGPVSLAQWGAAIVAGMIGVAWFEVYKVVIAHRHAQLRDNADGPS</sequence>
<proteinExistence type="predicted"/>
<name>A0A7G8PLT2_9MYCO</name>
<dbReference type="Gene3D" id="1.20.1110.10">
    <property type="entry name" value="Calcium-transporting ATPase, transmembrane domain"/>
    <property type="match status" value="1"/>
</dbReference>